<evidence type="ECO:0000313" key="4">
    <source>
        <dbReference type="WBParaSite" id="TTAC_0000113101-mRNA-1"/>
    </source>
</evidence>
<dbReference type="WBParaSite" id="TTAC_0000113101-mRNA-1">
    <property type="protein sequence ID" value="TTAC_0000113101-mRNA-1"/>
    <property type="gene ID" value="TTAC_0000113101"/>
</dbReference>
<evidence type="ECO:0000259" key="1">
    <source>
        <dbReference type="Pfam" id="PF19005"/>
    </source>
</evidence>
<sequence length="72" mass="8501">MTEYTLTHLRVGKYKKETKMDAQMTKELQKAAKAKPVEEVVKIEPTVIKFKHHAEEIDRSKIAKMQRNKNFK</sequence>
<reference evidence="4" key="1">
    <citation type="submission" date="2017-02" db="UniProtKB">
        <authorList>
            <consortium name="WormBaseParasite"/>
        </authorList>
    </citation>
    <scope>IDENTIFICATION</scope>
</reference>
<dbReference type="Pfam" id="PF19005">
    <property type="entry name" value="DUF5734"/>
    <property type="match status" value="1"/>
</dbReference>
<evidence type="ECO:0000313" key="3">
    <source>
        <dbReference type="Proteomes" id="UP000274429"/>
    </source>
</evidence>
<keyword evidence="3" id="KW-1185">Reference proteome</keyword>
<dbReference type="EMBL" id="UYWX01000191">
    <property type="protein sequence ID" value="VDM17516.1"/>
    <property type="molecule type" value="Genomic_DNA"/>
</dbReference>
<proteinExistence type="predicted"/>
<protein>
    <submittedName>
        <fullName evidence="4">DUF5734 domain-containing protein</fullName>
    </submittedName>
</protein>
<dbReference type="InterPro" id="IPR043792">
    <property type="entry name" value="DUF5734"/>
</dbReference>
<accession>A0A0R3WK96</accession>
<dbReference type="AlphaFoldDB" id="A0A0R3WK96"/>
<dbReference type="OrthoDB" id="10517816at2759"/>
<organism evidence="4">
    <name type="scientific">Hydatigena taeniaeformis</name>
    <name type="common">Feline tapeworm</name>
    <name type="synonym">Taenia taeniaeformis</name>
    <dbReference type="NCBI Taxonomy" id="6205"/>
    <lineage>
        <taxon>Eukaryota</taxon>
        <taxon>Metazoa</taxon>
        <taxon>Spiralia</taxon>
        <taxon>Lophotrochozoa</taxon>
        <taxon>Platyhelminthes</taxon>
        <taxon>Cestoda</taxon>
        <taxon>Eucestoda</taxon>
        <taxon>Cyclophyllidea</taxon>
        <taxon>Taeniidae</taxon>
        <taxon>Hydatigera</taxon>
    </lineage>
</organism>
<evidence type="ECO:0000313" key="2">
    <source>
        <dbReference type="EMBL" id="VDM17516.1"/>
    </source>
</evidence>
<gene>
    <name evidence="2" type="ORF">TTAC_LOCUS1132</name>
</gene>
<dbReference type="Proteomes" id="UP000274429">
    <property type="component" value="Unassembled WGS sequence"/>
</dbReference>
<reference evidence="2 3" key="2">
    <citation type="submission" date="2018-11" db="EMBL/GenBank/DDBJ databases">
        <authorList>
            <consortium name="Pathogen Informatics"/>
        </authorList>
    </citation>
    <scope>NUCLEOTIDE SEQUENCE [LARGE SCALE GENOMIC DNA]</scope>
</reference>
<feature type="domain" description="DUF5734" evidence="1">
    <location>
        <begin position="25"/>
        <end position="70"/>
    </location>
</feature>
<name>A0A0R3WK96_HYDTA</name>